<dbReference type="PRINTS" id="PR00082">
    <property type="entry name" value="GLFDHDRGNASE"/>
</dbReference>
<dbReference type="GO" id="GO:0006520">
    <property type="term" value="P:amino acid metabolic process"/>
    <property type="evidence" value="ECO:0007669"/>
    <property type="project" value="InterPro"/>
</dbReference>
<name>A0A841DPA0_9ACTN</name>
<dbReference type="GO" id="GO:0050049">
    <property type="term" value="F:L-leucine dehydrogenase activity"/>
    <property type="evidence" value="ECO:0007669"/>
    <property type="project" value="UniProtKB-EC"/>
</dbReference>
<keyword evidence="5" id="KW-0547">Nucleotide-binding</keyword>
<evidence type="ECO:0000256" key="1">
    <source>
        <dbReference type="ARBA" id="ARBA00006382"/>
    </source>
</evidence>
<evidence type="ECO:0000313" key="8">
    <source>
        <dbReference type="EMBL" id="MBB5977288.1"/>
    </source>
</evidence>
<dbReference type="InterPro" id="IPR016211">
    <property type="entry name" value="Glu/Phe/Leu/Val/Trp_DH_bac/arc"/>
</dbReference>
<dbReference type="EMBL" id="JACHNF010000001">
    <property type="protein sequence ID" value="MBB5977288.1"/>
    <property type="molecule type" value="Genomic_DNA"/>
</dbReference>
<dbReference type="EC" id="1.4.1.9" evidence="8"/>
<comment type="caution">
    <text evidence="8">The sequence shown here is derived from an EMBL/GenBank/DDBJ whole genome shotgun (WGS) entry which is preliminary data.</text>
</comment>
<evidence type="ECO:0000256" key="6">
    <source>
        <dbReference type="RuleBase" id="RU004417"/>
    </source>
</evidence>
<organism evidence="8 9">
    <name type="scientific">Kribbella solani</name>
    <dbReference type="NCBI Taxonomy" id="236067"/>
    <lineage>
        <taxon>Bacteria</taxon>
        <taxon>Bacillati</taxon>
        <taxon>Actinomycetota</taxon>
        <taxon>Actinomycetes</taxon>
        <taxon>Propionibacteriales</taxon>
        <taxon>Kribbellaceae</taxon>
        <taxon>Kribbella</taxon>
    </lineage>
</organism>
<dbReference type="AlphaFoldDB" id="A0A841DPA0"/>
<dbReference type="RefSeq" id="WP_184831148.1">
    <property type="nucleotide sequence ID" value="NZ_BAAAVN010000005.1"/>
</dbReference>
<reference evidence="8 9" key="1">
    <citation type="submission" date="2020-08" db="EMBL/GenBank/DDBJ databases">
        <title>Sequencing the genomes of 1000 actinobacteria strains.</title>
        <authorList>
            <person name="Klenk H.-P."/>
        </authorList>
    </citation>
    <scope>NUCLEOTIDE SEQUENCE [LARGE SCALE GENOMIC DNA]</scope>
    <source>
        <strain evidence="8 9">DSM 17294</strain>
    </source>
</reference>
<comment type="similarity">
    <text evidence="1 6">Belongs to the Glu/Leu/Phe/Val dehydrogenases family.</text>
</comment>
<dbReference type="Gene3D" id="3.40.50.720">
    <property type="entry name" value="NAD(P)-binding Rossmann-like Domain"/>
    <property type="match status" value="1"/>
</dbReference>
<evidence type="ECO:0000313" key="9">
    <source>
        <dbReference type="Proteomes" id="UP000558997"/>
    </source>
</evidence>
<dbReference type="Pfam" id="PF02812">
    <property type="entry name" value="ELFV_dehydrog_N"/>
    <property type="match status" value="1"/>
</dbReference>
<gene>
    <name evidence="8" type="ORF">HDA44_000629</name>
</gene>
<evidence type="ECO:0000256" key="5">
    <source>
        <dbReference type="PIRSR" id="PIRSR000188-2"/>
    </source>
</evidence>
<dbReference type="InterPro" id="IPR036291">
    <property type="entry name" value="NAD(P)-bd_dom_sf"/>
</dbReference>
<dbReference type="InterPro" id="IPR046346">
    <property type="entry name" value="Aminoacid_DH-like_N_sf"/>
</dbReference>
<dbReference type="GO" id="GO:0000166">
    <property type="term" value="F:nucleotide binding"/>
    <property type="evidence" value="ECO:0007669"/>
    <property type="project" value="UniProtKB-KW"/>
</dbReference>
<dbReference type="InterPro" id="IPR006096">
    <property type="entry name" value="Glu/Leu/Phe/Val/Trp_DH_C"/>
</dbReference>
<dbReference type="Proteomes" id="UP000558997">
    <property type="component" value="Unassembled WGS sequence"/>
</dbReference>
<dbReference type="PANTHER" id="PTHR42722">
    <property type="entry name" value="LEUCINE DEHYDROGENASE"/>
    <property type="match status" value="1"/>
</dbReference>
<accession>A0A841DPA0</accession>
<dbReference type="SUPFAM" id="SSF51735">
    <property type="entry name" value="NAD(P)-binding Rossmann-fold domains"/>
    <property type="match status" value="1"/>
</dbReference>
<sequence length="352" mass="35956">MQLRLIDWGGVLCAVRCDDETGAAFVIAVHSFALGPAAGGTRAMEYPSLDAAVLDATRLAEAMSLKLAVAGLPLGGGKSVIALPVPRARLDPARWRRILEIHAENVAAFGGNYVTGPDVGTTAADMDVVHECGAYATGRTPATGGSGSSAPATARGVHIAVKRAAAEAGFDELDGLTVLIQGLGAVGAEVARRVAADGARLIVADIDERAVTAAVRLGATAVPVEDVLQVESDLFVPCAIGGIIDADVAGTIRTKAIAGAANNVLTGGAAAEVLQGRGIVLAPDFIANVGGAVDLAGREFLGWGDVEVEQKLAEIGDTLDRVFADAATEHISTDEAARCLARRRLEALRTSR</sequence>
<dbReference type="PIRSF" id="PIRSF000188">
    <property type="entry name" value="Phe_leu_dh"/>
    <property type="match status" value="1"/>
</dbReference>
<keyword evidence="2 6" id="KW-0560">Oxidoreductase</keyword>
<dbReference type="InterPro" id="IPR006097">
    <property type="entry name" value="Glu/Leu/Phe/Val/Trp_DH_dimer"/>
</dbReference>
<dbReference type="Pfam" id="PF00208">
    <property type="entry name" value="ELFV_dehydrog"/>
    <property type="match status" value="2"/>
</dbReference>
<keyword evidence="9" id="KW-1185">Reference proteome</keyword>
<evidence type="ECO:0000256" key="3">
    <source>
        <dbReference type="ARBA" id="ARBA00023027"/>
    </source>
</evidence>
<dbReference type="Gene3D" id="3.40.50.10860">
    <property type="entry name" value="Leucine Dehydrogenase, chain A, domain 1"/>
    <property type="match status" value="1"/>
</dbReference>
<dbReference type="InterPro" id="IPR006095">
    <property type="entry name" value="Glu/Leu/Phe/Val/Trp_DH"/>
</dbReference>
<evidence type="ECO:0000256" key="2">
    <source>
        <dbReference type="ARBA" id="ARBA00023002"/>
    </source>
</evidence>
<evidence type="ECO:0000256" key="4">
    <source>
        <dbReference type="PIRSR" id="PIRSR000188-1"/>
    </source>
</evidence>
<feature type="active site" description="Proton donor/acceptor" evidence="4">
    <location>
        <position position="78"/>
    </location>
</feature>
<dbReference type="SMART" id="SM00839">
    <property type="entry name" value="ELFV_dehydrog"/>
    <property type="match status" value="1"/>
</dbReference>
<feature type="domain" description="Glutamate/phenylalanine/leucine/valine/L-tryptophan dehydrogenase C-terminal" evidence="7">
    <location>
        <begin position="149"/>
        <end position="352"/>
    </location>
</feature>
<dbReference type="PANTHER" id="PTHR42722:SF1">
    <property type="entry name" value="VALINE DEHYDROGENASE"/>
    <property type="match status" value="1"/>
</dbReference>
<evidence type="ECO:0000259" key="7">
    <source>
        <dbReference type="SMART" id="SM00839"/>
    </source>
</evidence>
<dbReference type="SUPFAM" id="SSF53223">
    <property type="entry name" value="Aminoacid dehydrogenase-like, N-terminal domain"/>
    <property type="match status" value="1"/>
</dbReference>
<protein>
    <submittedName>
        <fullName evidence="8">Leucine dehydrogenase</fullName>
        <ecNumber evidence="8">1.4.1.9</ecNumber>
    </submittedName>
</protein>
<proteinExistence type="inferred from homology"/>
<keyword evidence="3 5" id="KW-0520">NAD</keyword>
<feature type="binding site" evidence="5">
    <location>
        <begin position="182"/>
        <end position="187"/>
    </location>
    <ligand>
        <name>NAD(+)</name>
        <dbReference type="ChEBI" id="CHEBI:57540"/>
    </ligand>
</feature>
<dbReference type="CDD" id="cd01075">
    <property type="entry name" value="NAD_bind_Leu_Phe_Val_DH"/>
    <property type="match status" value="1"/>
</dbReference>